<evidence type="ECO:0000256" key="1">
    <source>
        <dbReference type="ARBA" id="ARBA00004781"/>
    </source>
</evidence>
<dbReference type="InterPro" id="IPR029903">
    <property type="entry name" value="RmlD-like-bd"/>
</dbReference>
<comment type="caution">
    <text evidence="8">The sequence shown here is derived from an EMBL/GenBank/DDBJ whole genome shotgun (WGS) entry which is preliminary data.</text>
</comment>
<evidence type="ECO:0000256" key="5">
    <source>
        <dbReference type="ARBA" id="ARBA00048200"/>
    </source>
</evidence>
<evidence type="ECO:0000256" key="2">
    <source>
        <dbReference type="ARBA" id="ARBA00010944"/>
    </source>
</evidence>
<dbReference type="EC" id="1.1.1.133" evidence="3 6"/>
<dbReference type="PANTHER" id="PTHR10491:SF4">
    <property type="entry name" value="METHIONINE ADENOSYLTRANSFERASE 2 SUBUNIT BETA"/>
    <property type="match status" value="1"/>
</dbReference>
<dbReference type="InterPro" id="IPR005913">
    <property type="entry name" value="dTDP_dehydrorham_reduct"/>
</dbReference>
<evidence type="ECO:0000313" key="9">
    <source>
        <dbReference type="Proteomes" id="UP000624701"/>
    </source>
</evidence>
<evidence type="ECO:0000256" key="3">
    <source>
        <dbReference type="ARBA" id="ARBA00012929"/>
    </source>
</evidence>
<reference evidence="9" key="1">
    <citation type="journal article" date="2019" name="Int. J. Syst. Evol. Microbiol.">
        <title>The Global Catalogue of Microorganisms (GCM) 10K type strain sequencing project: providing services to taxonomists for standard genome sequencing and annotation.</title>
        <authorList>
            <consortium name="The Broad Institute Genomics Platform"/>
            <consortium name="The Broad Institute Genome Sequencing Center for Infectious Disease"/>
            <person name="Wu L."/>
            <person name="Ma J."/>
        </authorList>
    </citation>
    <scope>NUCLEOTIDE SEQUENCE [LARGE SCALE GENOMIC DNA]</scope>
    <source>
        <strain evidence="9">CCM 8681</strain>
    </source>
</reference>
<gene>
    <name evidence="8" type="primary">rmlD</name>
    <name evidence="8" type="ORF">GCM10011444_05890</name>
</gene>
<evidence type="ECO:0000259" key="7">
    <source>
        <dbReference type="Pfam" id="PF04321"/>
    </source>
</evidence>
<organism evidence="8 9">
    <name type="scientific">Winogradskyella haliclonae</name>
    <dbReference type="NCBI Taxonomy" id="2048558"/>
    <lineage>
        <taxon>Bacteria</taxon>
        <taxon>Pseudomonadati</taxon>
        <taxon>Bacteroidota</taxon>
        <taxon>Flavobacteriia</taxon>
        <taxon>Flavobacteriales</taxon>
        <taxon>Flavobacteriaceae</taxon>
        <taxon>Winogradskyella</taxon>
    </lineage>
</organism>
<dbReference type="NCBIfam" id="TIGR01214">
    <property type="entry name" value="rmlD"/>
    <property type="match status" value="1"/>
</dbReference>
<dbReference type="Gene3D" id="3.40.50.720">
    <property type="entry name" value="NAD(P)-binding Rossmann-like Domain"/>
    <property type="match status" value="1"/>
</dbReference>
<evidence type="ECO:0000256" key="6">
    <source>
        <dbReference type="RuleBase" id="RU364082"/>
    </source>
</evidence>
<dbReference type="PANTHER" id="PTHR10491">
    <property type="entry name" value="DTDP-4-DEHYDRORHAMNOSE REDUCTASE"/>
    <property type="match status" value="1"/>
</dbReference>
<keyword evidence="6" id="KW-0560">Oxidoreductase</keyword>
<comment type="catalytic activity">
    <reaction evidence="5">
        <text>dTDP-beta-L-rhamnose + NADP(+) = dTDP-4-dehydro-beta-L-rhamnose + NADPH + H(+)</text>
        <dbReference type="Rhea" id="RHEA:21796"/>
        <dbReference type="ChEBI" id="CHEBI:15378"/>
        <dbReference type="ChEBI" id="CHEBI:57510"/>
        <dbReference type="ChEBI" id="CHEBI:57783"/>
        <dbReference type="ChEBI" id="CHEBI:58349"/>
        <dbReference type="ChEBI" id="CHEBI:62830"/>
        <dbReference type="EC" id="1.1.1.133"/>
    </reaction>
</comment>
<keyword evidence="6" id="KW-0521">NADP</keyword>
<dbReference type="CDD" id="cd05254">
    <property type="entry name" value="dTDP_HR_like_SDR_e"/>
    <property type="match status" value="1"/>
</dbReference>
<comment type="pathway">
    <text evidence="1 6">Carbohydrate biosynthesis; dTDP-L-rhamnose biosynthesis.</text>
</comment>
<accession>A0ABQ2BV12</accession>
<protein>
    <recommendedName>
        <fullName evidence="4 6">dTDP-4-dehydrorhamnose reductase</fullName>
        <ecNumber evidence="3 6">1.1.1.133</ecNumber>
    </recommendedName>
</protein>
<feature type="domain" description="RmlD-like substrate binding" evidence="7">
    <location>
        <begin position="2"/>
        <end position="281"/>
    </location>
</feature>
<sequence length="284" mass="32679">MMSVLVIGKDSQLAQCIMDCEKNFPEIDFSYKDSKELDITDEKSVKKIFEDYTFNYCINCAAYTNVDKAETEPLRAKTVNTIGAQNIARACKVNGSILIHISTDFVFDGEKKTPYIEEDYTNPINVYGKTKRDGELEIEKTLEKYFIIRTSWLYSQKGSNFLKTILRIAKERKEISVVNDQFGSPTYALDLAHLTLKIISSKSNNYGTYHYSNLGKISWYDFALEISKTWKLDLKINPIKAKDYITHAVRPSYSVLDSSKAQKSFNIKAIKWNESLQKCFLNYN</sequence>
<evidence type="ECO:0000313" key="8">
    <source>
        <dbReference type="EMBL" id="GGI56280.1"/>
    </source>
</evidence>
<dbReference type="InterPro" id="IPR036291">
    <property type="entry name" value="NAD(P)-bd_dom_sf"/>
</dbReference>
<dbReference type="Pfam" id="PF04321">
    <property type="entry name" value="RmlD_sub_bind"/>
    <property type="match status" value="1"/>
</dbReference>
<comment type="similarity">
    <text evidence="2 6">Belongs to the dTDP-4-dehydrorhamnose reductase family.</text>
</comment>
<keyword evidence="9" id="KW-1185">Reference proteome</keyword>
<proteinExistence type="inferred from homology"/>
<name>A0ABQ2BV12_9FLAO</name>
<dbReference type="Gene3D" id="3.90.25.10">
    <property type="entry name" value="UDP-galactose 4-epimerase, domain 1"/>
    <property type="match status" value="1"/>
</dbReference>
<dbReference type="Proteomes" id="UP000624701">
    <property type="component" value="Unassembled WGS sequence"/>
</dbReference>
<dbReference type="EMBL" id="BMDQ01000001">
    <property type="protein sequence ID" value="GGI56280.1"/>
    <property type="molecule type" value="Genomic_DNA"/>
</dbReference>
<comment type="function">
    <text evidence="6">Catalyzes the reduction of dTDP-6-deoxy-L-lyxo-4-hexulose to yield dTDP-L-rhamnose.</text>
</comment>
<dbReference type="SUPFAM" id="SSF51735">
    <property type="entry name" value="NAD(P)-binding Rossmann-fold domains"/>
    <property type="match status" value="1"/>
</dbReference>
<evidence type="ECO:0000256" key="4">
    <source>
        <dbReference type="ARBA" id="ARBA00017099"/>
    </source>
</evidence>